<evidence type="ECO:0000259" key="1">
    <source>
        <dbReference type="Pfam" id="PF22187"/>
    </source>
</evidence>
<feature type="domain" description="DUF6946" evidence="1">
    <location>
        <begin position="7"/>
        <end position="214"/>
    </location>
</feature>
<accession>A0ABZ2XQD3</accession>
<reference evidence="2 3" key="1">
    <citation type="submission" date="2023-04" db="EMBL/GenBank/DDBJ databases">
        <title>Complete genome sequence of Alisedimentitalea scapharcae.</title>
        <authorList>
            <person name="Rong J.-C."/>
            <person name="Yi M.-L."/>
            <person name="Zhao Q."/>
        </authorList>
    </citation>
    <scope>NUCLEOTIDE SEQUENCE [LARGE SCALE GENOMIC DNA]</scope>
    <source>
        <strain evidence="2 3">KCTC 42119</strain>
    </source>
</reference>
<dbReference type="EMBL" id="CP123584">
    <property type="protein sequence ID" value="WZK88310.1"/>
    <property type="molecule type" value="Genomic_DNA"/>
</dbReference>
<dbReference type="Proteomes" id="UP001623232">
    <property type="component" value="Chromosome"/>
</dbReference>
<evidence type="ECO:0000313" key="2">
    <source>
        <dbReference type="EMBL" id="WZK88310.1"/>
    </source>
</evidence>
<protein>
    <recommendedName>
        <fullName evidence="1">DUF6946 domain-containing protein</fullName>
    </recommendedName>
</protein>
<sequence>MRKIYVPTAGPEDWRAMLADPVKQWRQGFSAVSAAQSWEAADGLPTEVAQILGPDAELLLAIPEHKVPLPGGSRASQCDVFALVSTATGICAVSVEAKVNEPFGPTVGEWLRDPSEGKVTRLTAICEMLGVAFPPPDDLRYQLFHRAAAAIVEASRFQTSSAAMIVQSFSPEHRWYDDFSVFCDYCGVNAERGVPLTVELPDGRRLTLGWATGSPLD</sequence>
<keyword evidence="3" id="KW-1185">Reference proteome</keyword>
<gene>
    <name evidence="2" type="ORF">QEZ52_17155</name>
</gene>
<evidence type="ECO:0000313" key="3">
    <source>
        <dbReference type="Proteomes" id="UP001623232"/>
    </source>
</evidence>
<dbReference type="Pfam" id="PF22187">
    <property type="entry name" value="DUF6946"/>
    <property type="match status" value="1"/>
</dbReference>
<name>A0ABZ2XQD3_9RHOB</name>
<organism evidence="2 3">
    <name type="scientific">Aliisedimentitalea scapharcae</name>
    <dbReference type="NCBI Taxonomy" id="1524259"/>
    <lineage>
        <taxon>Bacteria</taxon>
        <taxon>Pseudomonadati</taxon>
        <taxon>Pseudomonadota</taxon>
        <taxon>Alphaproteobacteria</taxon>
        <taxon>Rhodobacterales</taxon>
        <taxon>Roseobacteraceae</taxon>
        <taxon>Aliisedimentitalea</taxon>
    </lineage>
</organism>
<proteinExistence type="predicted"/>
<dbReference type="InterPro" id="IPR054024">
    <property type="entry name" value="DUF6946"/>
</dbReference>
<dbReference type="RefSeq" id="WP_406645695.1">
    <property type="nucleotide sequence ID" value="NZ_CP123584.1"/>
</dbReference>